<reference evidence="1" key="1">
    <citation type="journal article" date="2013" name="J. Plant Res.">
        <title>Effect of fungi and light on seed germination of three Opuntia species from semiarid lands of central Mexico.</title>
        <authorList>
            <person name="Delgado-Sanchez P."/>
            <person name="Jimenez-Bremont J.F."/>
            <person name="Guerrero-Gonzalez Mde L."/>
            <person name="Flores J."/>
        </authorList>
    </citation>
    <scope>NUCLEOTIDE SEQUENCE</scope>
    <source>
        <tissue evidence="1">Cladode</tissue>
    </source>
</reference>
<name>A0A7C9EEF5_OPUST</name>
<reference evidence="1" key="2">
    <citation type="submission" date="2020-07" db="EMBL/GenBank/DDBJ databases">
        <authorList>
            <person name="Vera ALvarez R."/>
            <person name="Arias-Moreno D.M."/>
            <person name="Jimenez-Jacinto V."/>
            <person name="Jimenez-Bremont J.F."/>
            <person name="Swaminathan K."/>
            <person name="Moose S.P."/>
            <person name="Guerrero-Gonzalez M.L."/>
            <person name="Marino-Ramirez L."/>
            <person name="Landsman D."/>
            <person name="Rodriguez-Kessler M."/>
            <person name="Delgado-Sanchez P."/>
        </authorList>
    </citation>
    <scope>NUCLEOTIDE SEQUENCE</scope>
    <source>
        <tissue evidence="1">Cladode</tissue>
    </source>
</reference>
<organism evidence="1">
    <name type="scientific">Opuntia streptacantha</name>
    <name type="common">Prickly pear cactus</name>
    <name type="synonym">Opuntia cardona</name>
    <dbReference type="NCBI Taxonomy" id="393608"/>
    <lineage>
        <taxon>Eukaryota</taxon>
        <taxon>Viridiplantae</taxon>
        <taxon>Streptophyta</taxon>
        <taxon>Embryophyta</taxon>
        <taxon>Tracheophyta</taxon>
        <taxon>Spermatophyta</taxon>
        <taxon>Magnoliopsida</taxon>
        <taxon>eudicotyledons</taxon>
        <taxon>Gunneridae</taxon>
        <taxon>Pentapetalae</taxon>
        <taxon>Caryophyllales</taxon>
        <taxon>Cactineae</taxon>
        <taxon>Cactaceae</taxon>
        <taxon>Opuntioideae</taxon>
        <taxon>Opuntia</taxon>
    </lineage>
</organism>
<dbReference type="EMBL" id="GISG01221120">
    <property type="protein sequence ID" value="MBA4663666.1"/>
    <property type="molecule type" value="Transcribed_RNA"/>
</dbReference>
<sequence>MAAWLNTPPGAAAELGSNATNIMIKHIRITGIGSDESFASSNGLLLLPARLIEERGEKRGNNACEESGNGQLGQLALRLINFVLTASTPVDCLGIFFRRCSVYSLA</sequence>
<protein>
    <submittedName>
        <fullName evidence="1">Uncharacterized protein</fullName>
    </submittedName>
</protein>
<proteinExistence type="predicted"/>
<evidence type="ECO:0000313" key="1">
    <source>
        <dbReference type="EMBL" id="MBA4663666.1"/>
    </source>
</evidence>
<accession>A0A7C9EEF5</accession>
<dbReference type="AlphaFoldDB" id="A0A7C9EEF5"/>